<dbReference type="Gene3D" id="1.20.144.10">
    <property type="entry name" value="Phosphatidic acid phosphatase type 2/haloperoxidase"/>
    <property type="match status" value="1"/>
</dbReference>
<evidence type="ECO:0000256" key="2">
    <source>
        <dbReference type="SAM" id="SignalP"/>
    </source>
</evidence>
<name>A0ABV9NLS1_9GAMM</name>
<dbReference type="CDD" id="cd03397">
    <property type="entry name" value="PAP2_acid_phosphatase"/>
    <property type="match status" value="1"/>
</dbReference>
<sequence>MTVRTALPRSARVACGLLLAAAFAGAQATGRPGGYLGGDLPPLAELLAPPPAAGSAEARADLEAVLALQRSRTPAESAEAVADVEISPFRFADAIGPGFDPARTPRVAALLDGTADDLRGGTRAAKARWERPRPAEASDAVAPLVEAHGASYPSGHATYAYVAAIVLARMLPERSEAIFARAGRYARNRVVAGVHYPSDVDAGRIAGTVLADRLFRQPAFRRDFEAAREELRAALGLPDAATSAPSATAH</sequence>
<dbReference type="InterPro" id="IPR000326">
    <property type="entry name" value="PAP2/HPO"/>
</dbReference>
<dbReference type="SMART" id="SM00014">
    <property type="entry name" value="acidPPc"/>
    <property type="match status" value="1"/>
</dbReference>
<dbReference type="SUPFAM" id="SSF48317">
    <property type="entry name" value="Acid phosphatase/Vanadium-dependent haloperoxidase"/>
    <property type="match status" value="1"/>
</dbReference>
<comment type="catalytic activity">
    <reaction evidence="1">
        <text>a phosphate monoester + H2O = an alcohol + phosphate</text>
        <dbReference type="Rhea" id="RHEA:15017"/>
        <dbReference type="ChEBI" id="CHEBI:15377"/>
        <dbReference type="ChEBI" id="CHEBI:30879"/>
        <dbReference type="ChEBI" id="CHEBI:43474"/>
        <dbReference type="ChEBI" id="CHEBI:67140"/>
        <dbReference type="EC" id="3.1.3.2"/>
    </reaction>
</comment>
<gene>
    <name evidence="4" type="ORF">ACFO3Q_14160</name>
</gene>
<dbReference type="InterPro" id="IPR036938">
    <property type="entry name" value="PAP2/HPO_sf"/>
</dbReference>
<evidence type="ECO:0000313" key="4">
    <source>
        <dbReference type="EMBL" id="MFC4729312.1"/>
    </source>
</evidence>
<accession>A0ABV9NLS1</accession>
<dbReference type="PIRSF" id="PIRSF000897">
    <property type="entry name" value="Acid_Ptase_ClsA"/>
    <property type="match status" value="1"/>
</dbReference>
<organism evidence="4 5">
    <name type="scientific">Coralloluteibacterium thermophilum</name>
    <dbReference type="NCBI Taxonomy" id="2707049"/>
    <lineage>
        <taxon>Bacteria</taxon>
        <taxon>Pseudomonadati</taxon>
        <taxon>Pseudomonadota</taxon>
        <taxon>Gammaproteobacteria</taxon>
        <taxon>Lysobacterales</taxon>
        <taxon>Lysobacteraceae</taxon>
        <taxon>Coralloluteibacterium</taxon>
    </lineage>
</organism>
<evidence type="ECO:0000256" key="1">
    <source>
        <dbReference type="PIRNR" id="PIRNR000897"/>
    </source>
</evidence>
<dbReference type="PRINTS" id="PR00483">
    <property type="entry name" value="BACPHPHTASE"/>
</dbReference>
<dbReference type="RefSeq" id="WP_377005393.1">
    <property type="nucleotide sequence ID" value="NZ_JBHSGG010000041.1"/>
</dbReference>
<reference evidence="5" key="1">
    <citation type="journal article" date="2019" name="Int. J. Syst. Evol. Microbiol.">
        <title>The Global Catalogue of Microorganisms (GCM) 10K type strain sequencing project: providing services to taxonomists for standard genome sequencing and annotation.</title>
        <authorList>
            <consortium name="The Broad Institute Genomics Platform"/>
            <consortium name="The Broad Institute Genome Sequencing Center for Infectious Disease"/>
            <person name="Wu L."/>
            <person name="Ma J."/>
        </authorList>
    </citation>
    <scope>NUCLEOTIDE SEQUENCE [LARGE SCALE GENOMIC DNA]</scope>
    <source>
        <strain evidence="5">CGMCC 1.13574</strain>
    </source>
</reference>
<protein>
    <recommendedName>
        <fullName evidence="1">Acid phosphatase</fullName>
        <ecNumber evidence="1">3.1.3.2</ecNumber>
    </recommendedName>
</protein>
<dbReference type="Proteomes" id="UP001595892">
    <property type="component" value="Unassembled WGS sequence"/>
</dbReference>
<evidence type="ECO:0000259" key="3">
    <source>
        <dbReference type="SMART" id="SM00014"/>
    </source>
</evidence>
<feature type="domain" description="Phosphatidic acid phosphatase type 2/haloperoxidase" evidence="3">
    <location>
        <begin position="104"/>
        <end position="215"/>
    </location>
</feature>
<proteinExistence type="inferred from homology"/>
<dbReference type="InterPro" id="IPR001011">
    <property type="entry name" value="Acid_Pase_classA_bac"/>
</dbReference>
<dbReference type="Pfam" id="PF01569">
    <property type="entry name" value="PAP2"/>
    <property type="match status" value="1"/>
</dbReference>
<keyword evidence="5" id="KW-1185">Reference proteome</keyword>
<comment type="similarity">
    <text evidence="1">Belongs to the class A bacterial acid phosphatase family.</text>
</comment>
<comment type="caution">
    <text evidence="4">The sequence shown here is derived from an EMBL/GenBank/DDBJ whole genome shotgun (WGS) entry which is preliminary data.</text>
</comment>
<feature type="chain" id="PRO_5046556688" description="Acid phosphatase" evidence="2">
    <location>
        <begin position="29"/>
        <end position="250"/>
    </location>
</feature>
<dbReference type="EMBL" id="JBHSGG010000041">
    <property type="protein sequence ID" value="MFC4729312.1"/>
    <property type="molecule type" value="Genomic_DNA"/>
</dbReference>
<keyword evidence="2" id="KW-0732">Signal</keyword>
<dbReference type="EC" id="3.1.3.2" evidence="1"/>
<keyword evidence="1" id="KW-0378">Hydrolase</keyword>
<evidence type="ECO:0000313" key="5">
    <source>
        <dbReference type="Proteomes" id="UP001595892"/>
    </source>
</evidence>
<feature type="signal peptide" evidence="2">
    <location>
        <begin position="1"/>
        <end position="28"/>
    </location>
</feature>